<reference evidence="2 3" key="1">
    <citation type="submission" date="2017-02" db="EMBL/GenBank/DDBJ databases">
        <title>Pseudoalteromonas ulvae TC14 Genome.</title>
        <authorList>
            <person name="Molmeret M."/>
        </authorList>
    </citation>
    <scope>NUCLEOTIDE SEQUENCE [LARGE SCALE GENOMIC DNA]</scope>
    <source>
        <strain evidence="2">TC14</strain>
    </source>
</reference>
<dbReference type="AlphaFoldDB" id="A0A244CQV3"/>
<dbReference type="Proteomes" id="UP000194841">
    <property type="component" value="Unassembled WGS sequence"/>
</dbReference>
<name>A0A244CQV3_PSEDV</name>
<feature type="domain" description="N-acetyltransferase" evidence="1">
    <location>
        <begin position="1"/>
        <end position="139"/>
    </location>
</feature>
<organism evidence="2 3">
    <name type="scientific">Pseudoalteromonas ulvae</name>
    <dbReference type="NCBI Taxonomy" id="107327"/>
    <lineage>
        <taxon>Bacteria</taxon>
        <taxon>Pseudomonadati</taxon>
        <taxon>Pseudomonadota</taxon>
        <taxon>Gammaproteobacteria</taxon>
        <taxon>Alteromonadales</taxon>
        <taxon>Pseudoalteromonadaceae</taxon>
        <taxon>Pseudoalteromonas</taxon>
    </lineage>
</organism>
<dbReference type="Pfam" id="PF13508">
    <property type="entry name" value="Acetyltransf_7"/>
    <property type="match status" value="1"/>
</dbReference>
<dbReference type="OrthoDB" id="8780005at2"/>
<evidence type="ECO:0000313" key="3">
    <source>
        <dbReference type="Proteomes" id="UP000194841"/>
    </source>
</evidence>
<sequence>MQLTECEIVQLDALKTPLVNKFYDRCRAKGRAKKHDNVWVVYYRRQIIAACRIQSIDGEYFLSTVMVEPAYRGQGLARFFILNILSQLSQPLVTFAYSHLRDFYSSLGFTEVDGLSTSLSSRFNQYQKQQSNLLAMSFVP</sequence>
<dbReference type="RefSeq" id="WP_086744447.1">
    <property type="nucleotide sequence ID" value="NZ_MWPV01000003.1"/>
</dbReference>
<dbReference type="SUPFAM" id="SSF55729">
    <property type="entry name" value="Acyl-CoA N-acyltransferases (Nat)"/>
    <property type="match status" value="1"/>
</dbReference>
<comment type="caution">
    <text evidence="2">The sequence shown here is derived from an EMBL/GenBank/DDBJ whole genome shotgun (WGS) entry which is preliminary data.</text>
</comment>
<dbReference type="InterPro" id="IPR016181">
    <property type="entry name" value="Acyl_CoA_acyltransferase"/>
</dbReference>
<evidence type="ECO:0000313" key="2">
    <source>
        <dbReference type="EMBL" id="OUL57866.1"/>
    </source>
</evidence>
<protein>
    <recommendedName>
        <fullName evidence="1">N-acetyltransferase domain-containing protein</fullName>
    </recommendedName>
</protein>
<dbReference type="EMBL" id="MWPV01000003">
    <property type="protein sequence ID" value="OUL57866.1"/>
    <property type="molecule type" value="Genomic_DNA"/>
</dbReference>
<dbReference type="Gene3D" id="3.40.630.30">
    <property type="match status" value="1"/>
</dbReference>
<evidence type="ECO:0000259" key="1">
    <source>
        <dbReference type="PROSITE" id="PS51186"/>
    </source>
</evidence>
<dbReference type="CDD" id="cd04301">
    <property type="entry name" value="NAT_SF"/>
    <property type="match status" value="1"/>
</dbReference>
<dbReference type="PROSITE" id="PS51186">
    <property type="entry name" value="GNAT"/>
    <property type="match status" value="1"/>
</dbReference>
<keyword evidence="3" id="KW-1185">Reference proteome</keyword>
<accession>A0A244CQV3</accession>
<dbReference type="InterPro" id="IPR000182">
    <property type="entry name" value="GNAT_dom"/>
</dbReference>
<dbReference type="GO" id="GO:0016747">
    <property type="term" value="F:acyltransferase activity, transferring groups other than amino-acyl groups"/>
    <property type="evidence" value="ECO:0007669"/>
    <property type="project" value="InterPro"/>
</dbReference>
<proteinExistence type="predicted"/>
<gene>
    <name evidence="2" type="ORF">B1199_12495</name>
</gene>